<feature type="region of interest" description="Disordered" evidence="3">
    <location>
        <begin position="468"/>
        <end position="508"/>
    </location>
</feature>
<dbReference type="SUPFAM" id="SSF46689">
    <property type="entry name" value="Homeodomain-like"/>
    <property type="match status" value="1"/>
</dbReference>
<protein>
    <recommendedName>
        <fullName evidence="8">Transposase</fullName>
    </recommendedName>
</protein>
<dbReference type="Gene3D" id="3.30.420.10">
    <property type="entry name" value="Ribonuclease H-like superfamily/Ribonuclease H"/>
    <property type="match status" value="1"/>
</dbReference>
<accession>E3RWY8</accession>
<feature type="domain" description="HTH CENPB-type" evidence="5">
    <location>
        <begin position="57"/>
        <end position="126"/>
    </location>
</feature>
<dbReference type="PROSITE" id="PS50158">
    <property type="entry name" value="ZF_CCHC"/>
    <property type="match status" value="1"/>
</dbReference>
<dbReference type="HOGENOM" id="CLU_013929_4_2_1"/>
<evidence type="ECO:0000259" key="5">
    <source>
        <dbReference type="PROSITE" id="PS51253"/>
    </source>
</evidence>
<dbReference type="Pfam" id="PF03184">
    <property type="entry name" value="DDE_1"/>
    <property type="match status" value="1"/>
</dbReference>
<keyword evidence="2" id="KW-0862">Zinc</keyword>
<dbReference type="GO" id="GO:0005634">
    <property type="term" value="C:nucleus"/>
    <property type="evidence" value="ECO:0007669"/>
    <property type="project" value="TreeGrafter"/>
</dbReference>
<feature type="compositionally biased region" description="Polar residues" evidence="3">
    <location>
        <begin position="404"/>
        <end position="420"/>
    </location>
</feature>
<evidence type="ECO:0000259" key="4">
    <source>
        <dbReference type="PROSITE" id="PS50158"/>
    </source>
</evidence>
<dbReference type="InterPro" id="IPR004875">
    <property type="entry name" value="DDE_SF_endonuclease_dom"/>
</dbReference>
<dbReference type="OrthoDB" id="3794372at2759"/>
<dbReference type="eggNOG" id="KOG3105">
    <property type="taxonomic scope" value="Eukaryota"/>
</dbReference>
<proteinExistence type="predicted"/>
<sequence>MSQQRNAQLSNQEGRIEFALSAYNNHEFRSLRRAAEAFSVPPTTLTRRYHGITHRPETRNGRHKLTATEQQTIIQYILDLDSRGSAPRLCEVADIADKLLAERSSEPVGKRWAERFVARSPELKMAFNRAKDRQRILQEDPALISAWFELVEETKAKYGVHDDDVHNFDETDFQMGVIGSMKVVTGSERRARPALVQPGDREWVTVIQGVCAAGYAIPPFIIYKGRVHISAWYEEALVPRNWKISVSENGWTNNALGLEWLKHFDAHTKTRQVGVYRLLILDGHESHLNQDFKDYCLERKILTLCMPPRSSHILQPLDVVCFSPLKRKYSQRVRDLARRRVFYINKESFLPAFKDAFFDVFTKENCQKAFKAVGLVPINAQVVLNRLEVRLRTPPEPLLPETPWQSKTPSNTREFGSQSKLVRESFTRSPITAQAGFSQLIKGGELMLHQNALQATRIHELEEQLAEMTKRKSRKRKRIQQGGTMEYGTAAAPQRSKKSRGGGNQELVQPALRRCGNCNRTGHNARTCKKDIEISSELDVSTVYIGSLFDSDEIEES</sequence>
<evidence type="ECO:0000256" key="3">
    <source>
        <dbReference type="SAM" id="MobiDB-lite"/>
    </source>
</evidence>
<reference evidence="6 7" key="1">
    <citation type="journal article" date="2010" name="Genome Biol.">
        <title>A first genome assembly of the barley fungal pathogen Pyrenophora teres f. teres.</title>
        <authorList>
            <person name="Ellwood S.R."/>
            <person name="Liu Z."/>
            <person name="Syme R.A."/>
            <person name="Lai Z."/>
            <person name="Hane J.K."/>
            <person name="Keiper F."/>
            <person name="Moffat C.S."/>
            <person name="Oliver R.P."/>
            <person name="Friesen T.L."/>
        </authorList>
    </citation>
    <scope>NUCLEOTIDE SEQUENCE [LARGE SCALE GENOMIC DNA]</scope>
    <source>
        <strain evidence="6 7">0-1</strain>
    </source>
</reference>
<dbReference type="InterPro" id="IPR001878">
    <property type="entry name" value="Znf_CCHC"/>
</dbReference>
<evidence type="ECO:0000313" key="7">
    <source>
        <dbReference type="Proteomes" id="UP000001067"/>
    </source>
</evidence>
<feature type="domain" description="CCHC-type" evidence="4">
    <location>
        <begin position="513"/>
        <end position="530"/>
    </location>
</feature>
<dbReference type="InterPro" id="IPR050863">
    <property type="entry name" value="CenT-Element_Derived"/>
</dbReference>
<dbReference type="InterPro" id="IPR009057">
    <property type="entry name" value="Homeodomain-like_sf"/>
</dbReference>
<dbReference type="InterPro" id="IPR036397">
    <property type="entry name" value="RNaseH_sf"/>
</dbReference>
<keyword evidence="7" id="KW-1185">Reference proteome</keyword>
<dbReference type="AlphaFoldDB" id="E3RWY8"/>
<dbReference type="KEGG" id="pte:PTT_13865"/>
<evidence type="ECO:0000313" key="6">
    <source>
        <dbReference type="EMBL" id="EFQ89761.1"/>
    </source>
</evidence>
<dbReference type="Proteomes" id="UP000001067">
    <property type="component" value="Unassembled WGS sequence"/>
</dbReference>
<name>E3RWY8_PYRTT</name>
<dbReference type="PANTHER" id="PTHR19303:SF74">
    <property type="entry name" value="POGO TRANSPOSABLE ELEMENT WITH KRAB DOMAIN"/>
    <property type="match status" value="1"/>
</dbReference>
<gene>
    <name evidence="6" type="ORF">PTT_13865</name>
</gene>
<dbReference type="EMBL" id="GL535576">
    <property type="protein sequence ID" value="EFQ89761.1"/>
    <property type="molecule type" value="Genomic_DNA"/>
</dbReference>
<evidence type="ECO:0008006" key="8">
    <source>
        <dbReference type="Google" id="ProtNLM"/>
    </source>
</evidence>
<keyword evidence="1" id="KW-0238">DNA-binding</keyword>
<evidence type="ECO:0000256" key="1">
    <source>
        <dbReference type="ARBA" id="ARBA00023125"/>
    </source>
</evidence>
<dbReference type="InterPro" id="IPR006600">
    <property type="entry name" value="HTH_CenpB_DNA-bd_dom"/>
</dbReference>
<dbReference type="GO" id="GO:0008270">
    <property type="term" value="F:zinc ion binding"/>
    <property type="evidence" value="ECO:0007669"/>
    <property type="project" value="UniProtKB-KW"/>
</dbReference>
<dbReference type="GO" id="GO:0003677">
    <property type="term" value="F:DNA binding"/>
    <property type="evidence" value="ECO:0007669"/>
    <property type="project" value="UniProtKB-KW"/>
</dbReference>
<dbReference type="PROSITE" id="PS51253">
    <property type="entry name" value="HTH_CENPB"/>
    <property type="match status" value="1"/>
</dbReference>
<dbReference type="PANTHER" id="PTHR19303">
    <property type="entry name" value="TRANSPOSON"/>
    <property type="match status" value="1"/>
</dbReference>
<organism evidence="7">
    <name type="scientific">Pyrenophora teres f. teres (strain 0-1)</name>
    <name type="common">Barley net blotch fungus</name>
    <name type="synonym">Drechslera teres f. teres</name>
    <dbReference type="NCBI Taxonomy" id="861557"/>
    <lineage>
        <taxon>Eukaryota</taxon>
        <taxon>Fungi</taxon>
        <taxon>Dikarya</taxon>
        <taxon>Ascomycota</taxon>
        <taxon>Pezizomycotina</taxon>
        <taxon>Dothideomycetes</taxon>
        <taxon>Pleosporomycetidae</taxon>
        <taxon>Pleosporales</taxon>
        <taxon>Pleosporineae</taxon>
        <taxon>Pleosporaceae</taxon>
        <taxon>Pyrenophora</taxon>
    </lineage>
</organism>
<feature type="region of interest" description="Disordered" evidence="3">
    <location>
        <begin position="395"/>
        <end position="421"/>
    </location>
</feature>
<keyword evidence="2" id="KW-0863">Zinc-finger</keyword>
<evidence type="ECO:0000256" key="2">
    <source>
        <dbReference type="PROSITE-ProRule" id="PRU00047"/>
    </source>
</evidence>
<keyword evidence="2" id="KW-0479">Metal-binding</keyword>